<feature type="region of interest" description="Disordered" evidence="1">
    <location>
        <begin position="650"/>
        <end position="720"/>
    </location>
</feature>
<evidence type="ECO:0000313" key="3">
    <source>
        <dbReference type="Proteomes" id="UP000308199"/>
    </source>
</evidence>
<evidence type="ECO:0000256" key="1">
    <source>
        <dbReference type="SAM" id="MobiDB-lite"/>
    </source>
</evidence>
<sequence>MKKCLYHNTTPFKIPIPLGHLHPDAPIKVELPIKEFYHRSLTGIIRSVFGSRIASNNFCYEPYELRFKPLTEVLHLTRVDADDNFPRAVVALQFWSDRMAATNFGNAKIWPAYVQFGNQSKYERSIPSSKSIHHFAHIPSACVPSSFLLSVRSADVFFLSKLPDTFQDFIRSQAKGEKASDDLQTHCRREIMHGVWKVILDDDLRHAWQFGMVVECGDRLIRRLYPRIFTYSADYPEKVLLATIKALGSHPCPCCLVHKKDIHRLGQKRDDLACIKLLHVDDDTRRCKVDNAPATMHTLAKLQMHTDATAAYLRESTKQLADALRKFKTITCVEHATAELPQEAEKRLCREAAIQSRTGKGKGRARVVVTKDFSLSNPKLHFLGDYVHHILLFGTTDSYSTSIGESEHKTSKDNYKQSNKVKVTKQLTDADQRKTNLNVIDNRIKQAMNVLPTLPADATGLKKDVPDLALHYHIGKAGEVFHLRHWLIKHRLDPATKDFHMLFFDYIIAHLTGRDAADEPTFSEEDRRDNSHAFGDKVHQLERVHFVTEEDSSNPFGFINPSSVVRAIHLILAFHYGRTDAFLGPSALTRVRKNESALDWESFYVNKFADRDLFMHHRGGGIGHTTGFNSVLANHVPDGLYSAVGVQSFGNTSNDETDPRYENVENANSEDDLDEDLQEDIDEDIEDGLGEDSEDDHGENTEEDVDDCDMLDGADTGYDE</sequence>
<reference evidence="2 3" key="1">
    <citation type="submission" date="2019-02" db="EMBL/GenBank/DDBJ databases">
        <title>Genome sequencing of the rare red list fungi Phellinidium pouzarii.</title>
        <authorList>
            <person name="Buettner E."/>
            <person name="Kellner H."/>
        </authorList>
    </citation>
    <scope>NUCLEOTIDE SEQUENCE [LARGE SCALE GENOMIC DNA]</scope>
    <source>
        <strain evidence="2 3">DSM 108285</strain>
    </source>
</reference>
<dbReference type="OrthoDB" id="2687259at2759"/>
<keyword evidence="3" id="KW-1185">Reference proteome</keyword>
<dbReference type="EMBL" id="SGPK01000852">
    <property type="protein sequence ID" value="THG96738.1"/>
    <property type="molecule type" value="Genomic_DNA"/>
</dbReference>
<evidence type="ECO:0000313" key="2">
    <source>
        <dbReference type="EMBL" id="THG96738.1"/>
    </source>
</evidence>
<name>A0A4S4KF01_9AGAM</name>
<dbReference type="AlphaFoldDB" id="A0A4S4KF01"/>
<comment type="caution">
    <text evidence="2">The sequence shown here is derived from an EMBL/GenBank/DDBJ whole genome shotgun (WGS) entry which is preliminary data.</text>
</comment>
<dbReference type="Pfam" id="PF18759">
    <property type="entry name" value="Plavaka"/>
    <property type="match status" value="1"/>
</dbReference>
<feature type="compositionally biased region" description="Acidic residues" evidence="1">
    <location>
        <begin position="668"/>
        <end position="720"/>
    </location>
</feature>
<proteinExistence type="predicted"/>
<accession>A0A4S4KF01</accession>
<organism evidence="2 3">
    <name type="scientific">Phellinidium pouzarii</name>
    <dbReference type="NCBI Taxonomy" id="167371"/>
    <lineage>
        <taxon>Eukaryota</taxon>
        <taxon>Fungi</taxon>
        <taxon>Dikarya</taxon>
        <taxon>Basidiomycota</taxon>
        <taxon>Agaricomycotina</taxon>
        <taxon>Agaricomycetes</taxon>
        <taxon>Hymenochaetales</taxon>
        <taxon>Hymenochaetaceae</taxon>
        <taxon>Phellinidium</taxon>
    </lineage>
</organism>
<gene>
    <name evidence="2" type="ORF">EW145_g7727</name>
</gene>
<protein>
    <submittedName>
        <fullName evidence="2">Uncharacterized protein</fullName>
    </submittedName>
</protein>
<dbReference type="InterPro" id="IPR041078">
    <property type="entry name" value="Plavaka"/>
</dbReference>
<dbReference type="Proteomes" id="UP000308199">
    <property type="component" value="Unassembled WGS sequence"/>
</dbReference>